<feature type="chain" id="PRO_5018305446" evidence="1">
    <location>
        <begin position="19"/>
        <end position="218"/>
    </location>
</feature>
<dbReference type="Proteomes" id="UP000277212">
    <property type="component" value="Unassembled WGS sequence"/>
</dbReference>
<sequence>MKFASCISAAVLAIGVAADDAWTNPDGGNTHVDIGNNKVAYGYTPPWYAFDKIKEECPSNGCNSENKIEYATGVIQNGEMRSATITLAVEGSFNGAGEQGNRDDLVEIVKAVSGASQYDFEQGVSYYVGNGCAVSGFIPCSPGKKEYADQYTATDLIVVRVENDDGSLLADMSVSIKVDVDDGGEGVCDTIMSVGGAIAGAINGLAGGVFSLAALACA</sequence>
<comment type="caution">
    <text evidence="2">The sequence shown here is derived from an EMBL/GenBank/DDBJ whole genome shotgun (WGS) entry which is preliminary data.</text>
</comment>
<feature type="signal peptide" evidence="1">
    <location>
        <begin position="1"/>
        <end position="18"/>
    </location>
</feature>
<dbReference type="EMBL" id="NKUJ01000195">
    <property type="protein sequence ID" value="RMJ10676.1"/>
    <property type="molecule type" value="Genomic_DNA"/>
</dbReference>
<evidence type="ECO:0000256" key="1">
    <source>
        <dbReference type="SAM" id="SignalP"/>
    </source>
</evidence>
<dbReference type="OrthoDB" id="5050740at2759"/>
<evidence type="ECO:0000313" key="3">
    <source>
        <dbReference type="Proteomes" id="UP000277212"/>
    </source>
</evidence>
<keyword evidence="1" id="KW-0732">Signal</keyword>
<name>A0A3M2RZD7_9HYPO</name>
<keyword evidence="3" id="KW-1185">Reference proteome</keyword>
<accession>A0A3M2RZD7</accession>
<reference evidence="2 3" key="1">
    <citation type="submission" date="2017-06" db="EMBL/GenBank/DDBJ databases">
        <title>Comparative genomic analysis of Ambrosia Fusariam Clade fungi.</title>
        <authorList>
            <person name="Stajich J.E."/>
            <person name="Carrillo J."/>
            <person name="Kijimoto T."/>
            <person name="Eskalen A."/>
            <person name="O'Donnell K."/>
            <person name="Kasson M."/>
        </authorList>
    </citation>
    <scope>NUCLEOTIDE SEQUENCE [LARGE SCALE GENOMIC DNA]</scope>
    <source>
        <strain evidence="2">UCR3666</strain>
    </source>
</reference>
<protein>
    <submittedName>
        <fullName evidence="2">Uncharacterized protein</fullName>
    </submittedName>
</protein>
<proteinExistence type="predicted"/>
<dbReference type="STRING" id="2010991.A0A3M2RZD7"/>
<evidence type="ECO:0000313" key="2">
    <source>
        <dbReference type="EMBL" id="RMJ10676.1"/>
    </source>
</evidence>
<dbReference type="AlphaFoldDB" id="A0A3M2RZD7"/>
<gene>
    <name evidence="2" type="ORF">CDV36_009719</name>
</gene>
<organism evidence="2 3">
    <name type="scientific">Fusarium kuroshium</name>
    <dbReference type="NCBI Taxonomy" id="2010991"/>
    <lineage>
        <taxon>Eukaryota</taxon>
        <taxon>Fungi</taxon>
        <taxon>Dikarya</taxon>
        <taxon>Ascomycota</taxon>
        <taxon>Pezizomycotina</taxon>
        <taxon>Sordariomycetes</taxon>
        <taxon>Hypocreomycetidae</taxon>
        <taxon>Hypocreales</taxon>
        <taxon>Nectriaceae</taxon>
        <taxon>Fusarium</taxon>
        <taxon>Fusarium solani species complex</taxon>
    </lineage>
</organism>